<sequence>MNELQRITPLSYRATQKSCKDPEGDAISKTPVYGNAALDLIPETVSGIKIETVKQFVDSSQAVAETSSHTPNCIRTTRTNFLITVQEEVLPGDFPRVYSNSLPPEAVSESKDLMPKLKSSWFQKVMYGLSTSGTVQIQYLALTAAPRTLQASLQSVLGQHFTSDFYLEILKQKNSVLEIEEADELKKLIERLCLLFGFQGLSSLRIISLTLRYFTQDLEEGMSFTFPCSIKRTVIYET</sequence>
<accession>A0A6B0R796</accession>
<reference evidence="1" key="1">
    <citation type="submission" date="2019-10" db="EMBL/GenBank/DDBJ databases">
        <title>The sequence and de novo assembly of the wild yak genome.</title>
        <authorList>
            <person name="Liu Y."/>
        </authorList>
    </citation>
    <scope>NUCLEOTIDE SEQUENCE [LARGE SCALE GENOMIC DNA]</scope>
    <source>
        <strain evidence="1">WY2019</strain>
    </source>
</reference>
<keyword evidence="2" id="KW-1185">Reference proteome</keyword>
<name>A0A6B0R796_9CETA</name>
<dbReference type="AlphaFoldDB" id="A0A6B0R796"/>
<protein>
    <submittedName>
        <fullName evidence="1">Uncharacterized protein</fullName>
    </submittedName>
</protein>
<proteinExistence type="predicted"/>
<evidence type="ECO:0000313" key="2">
    <source>
        <dbReference type="Proteomes" id="UP000322234"/>
    </source>
</evidence>
<dbReference type="Proteomes" id="UP000322234">
    <property type="component" value="Unassembled WGS sequence"/>
</dbReference>
<dbReference type="EMBL" id="VBQZ03000023">
    <property type="protein sequence ID" value="MXQ84831.1"/>
    <property type="molecule type" value="Genomic_DNA"/>
</dbReference>
<organism evidence="1 2">
    <name type="scientific">Bos mutus</name>
    <name type="common">wild yak</name>
    <dbReference type="NCBI Taxonomy" id="72004"/>
    <lineage>
        <taxon>Eukaryota</taxon>
        <taxon>Metazoa</taxon>
        <taxon>Chordata</taxon>
        <taxon>Craniata</taxon>
        <taxon>Vertebrata</taxon>
        <taxon>Euteleostomi</taxon>
        <taxon>Mammalia</taxon>
        <taxon>Eutheria</taxon>
        <taxon>Laurasiatheria</taxon>
        <taxon>Artiodactyla</taxon>
        <taxon>Ruminantia</taxon>
        <taxon>Pecora</taxon>
        <taxon>Bovidae</taxon>
        <taxon>Bovinae</taxon>
        <taxon>Bos</taxon>
    </lineage>
</organism>
<gene>
    <name evidence="1" type="ORF">E5288_WYG021470</name>
</gene>
<comment type="caution">
    <text evidence="1">The sequence shown here is derived from an EMBL/GenBank/DDBJ whole genome shotgun (WGS) entry which is preliminary data.</text>
</comment>
<evidence type="ECO:0000313" key="1">
    <source>
        <dbReference type="EMBL" id="MXQ84831.1"/>
    </source>
</evidence>